<keyword evidence="5" id="KW-1185">Reference proteome</keyword>
<gene>
    <name evidence="4" type="ORF">FAA97_07555</name>
</gene>
<dbReference type="Pfam" id="PF01471">
    <property type="entry name" value="PG_binding_1"/>
    <property type="match status" value="1"/>
</dbReference>
<name>A0A4S8P7E8_9HYPH</name>
<reference evidence="4 5" key="1">
    <citation type="submission" date="2019-04" db="EMBL/GenBank/DDBJ databases">
        <title>Genome sequence of strain shin9-1.</title>
        <authorList>
            <person name="Gao J."/>
            <person name="Sun J."/>
        </authorList>
    </citation>
    <scope>NUCLEOTIDE SEQUENCE [LARGE SCALE GENOMIC DNA]</scope>
    <source>
        <strain evidence="5">shin9-1</strain>
    </source>
</reference>
<dbReference type="PANTHER" id="PTHR11102">
    <property type="entry name" value="SEL-1-LIKE PROTEIN"/>
    <property type="match status" value="1"/>
</dbReference>
<feature type="region of interest" description="Disordered" evidence="2">
    <location>
        <begin position="1"/>
        <end position="93"/>
    </location>
</feature>
<dbReference type="Gene3D" id="1.10.101.10">
    <property type="entry name" value="PGBD-like superfamily/PGBD"/>
    <property type="match status" value="1"/>
</dbReference>
<dbReference type="OrthoDB" id="5295703at2"/>
<evidence type="ECO:0000256" key="2">
    <source>
        <dbReference type="SAM" id="MobiDB-lite"/>
    </source>
</evidence>
<comment type="caution">
    <text evidence="4">The sequence shown here is derived from an EMBL/GenBank/DDBJ whole genome shotgun (WGS) entry which is preliminary data.</text>
</comment>
<feature type="coiled-coil region" evidence="1">
    <location>
        <begin position="330"/>
        <end position="385"/>
    </location>
</feature>
<dbReference type="SUPFAM" id="SSF47090">
    <property type="entry name" value="PGBD-like"/>
    <property type="match status" value="1"/>
</dbReference>
<dbReference type="InterPro" id="IPR002477">
    <property type="entry name" value="Peptidoglycan-bd-like"/>
</dbReference>
<organism evidence="4 5">
    <name type="scientific">Peteryoungia ipomoeae</name>
    <dbReference type="NCBI Taxonomy" id="1210932"/>
    <lineage>
        <taxon>Bacteria</taxon>
        <taxon>Pseudomonadati</taxon>
        <taxon>Pseudomonadota</taxon>
        <taxon>Alphaproteobacteria</taxon>
        <taxon>Hyphomicrobiales</taxon>
        <taxon>Rhizobiaceae</taxon>
        <taxon>Peteryoungia</taxon>
    </lineage>
</organism>
<dbReference type="Gene3D" id="1.20.1270.70">
    <property type="entry name" value="Designed single chain three-helix bundle"/>
    <property type="match status" value="1"/>
</dbReference>
<evidence type="ECO:0000259" key="3">
    <source>
        <dbReference type="Pfam" id="PF01471"/>
    </source>
</evidence>
<dbReference type="Gene3D" id="1.25.40.10">
    <property type="entry name" value="Tetratricopeptide repeat domain"/>
    <property type="match status" value="1"/>
</dbReference>
<feature type="region of interest" description="Disordered" evidence="2">
    <location>
        <begin position="964"/>
        <end position="990"/>
    </location>
</feature>
<feature type="domain" description="Peptidoglycan binding-like" evidence="3">
    <location>
        <begin position="1242"/>
        <end position="1295"/>
    </location>
</feature>
<dbReference type="Proteomes" id="UP000308828">
    <property type="component" value="Unassembled WGS sequence"/>
</dbReference>
<protein>
    <submittedName>
        <fullName evidence="4">Peptidoglycan-binding protein</fullName>
    </submittedName>
</protein>
<dbReference type="EMBL" id="STGV01000002">
    <property type="protein sequence ID" value="THV23834.1"/>
    <property type="molecule type" value="Genomic_DNA"/>
</dbReference>
<dbReference type="PANTHER" id="PTHR11102:SF160">
    <property type="entry name" value="ERAD-ASSOCIATED E3 UBIQUITIN-PROTEIN LIGASE COMPONENT HRD3"/>
    <property type="match status" value="1"/>
</dbReference>
<dbReference type="InterPro" id="IPR011990">
    <property type="entry name" value="TPR-like_helical_dom_sf"/>
</dbReference>
<accession>A0A4S8P7E8</accession>
<dbReference type="SMART" id="SM00671">
    <property type="entry name" value="SEL1"/>
    <property type="match status" value="4"/>
</dbReference>
<feature type="compositionally biased region" description="Low complexity" evidence="2">
    <location>
        <begin position="1"/>
        <end position="16"/>
    </location>
</feature>
<feature type="region of interest" description="Disordered" evidence="2">
    <location>
        <begin position="607"/>
        <end position="635"/>
    </location>
</feature>
<evidence type="ECO:0000313" key="5">
    <source>
        <dbReference type="Proteomes" id="UP000308828"/>
    </source>
</evidence>
<keyword evidence="1" id="KW-0175">Coiled coil</keyword>
<evidence type="ECO:0000313" key="4">
    <source>
        <dbReference type="EMBL" id="THV23834.1"/>
    </source>
</evidence>
<dbReference type="RefSeq" id="WP_136597929.1">
    <property type="nucleotide sequence ID" value="NZ_STGV01000002.1"/>
</dbReference>
<proteinExistence type="predicted"/>
<dbReference type="InterPro" id="IPR036366">
    <property type="entry name" value="PGBDSf"/>
</dbReference>
<dbReference type="SUPFAM" id="SSF81901">
    <property type="entry name" value="HCP-like"/>
    <property type="match status" value="1"/>
</dbReference>
<dbReference type="InterPro" id="IPR036365">
    <property type="entry name" value="PGBD-like_sf"/>
</dbReference>
<sequence length="1300" mass="139186">MNGSRSPSQRPGGPSSLDALSRTIEGLEARIGDLMEQSGRRRPDEPPRGESPFRPDPLREIRERQRALEESRLRAAEGAGAIRQPDAALQPRAPLREPAPALREPYARDPQPGFDNRPALRPAERQATDFAHALLGLRQDLKKDFADSLNREVVGLREEMRSIRALAEATRPGDDLRADIERLADSIHHLDSARSPETEGLREDFNQLRSLMDGLAREDSVQRMERRWSDVEVRLDQFDPEAIREEILRLADRLDAMKVQLGGLADRNAITVLEDKLISVAAALEQISAQIDPNERLVMEQFAGLDLRLDEISRAIAASRNNAANDPASFQRLEERLASMATQIDDFTTRPAADDHASRELAERLEILSQRIEQLSAEQSVLRVEERIDQLSAYLEQHHQPQELPDLTGYLADISRKIDAMDYGSTHDLLTDRLEALTLRIEEMERPVATQAVDDSALRSLEGRLTAVVDRLEESQGNQSGFETASLRGLEEQIAHLSTLISQPMAAQPDVADRISALEDYVATSDEYIIEAARQAAETVMANFAQYSGATGGASATDIGVLTALADHLKQLEEYSRHSEERTHRTFEALHDTLVQIAGRLDELHEGARHDGPQVDDVSQPEPRRWADEEAAYTVPPTRDHAAEARHNDPAPSVAWEQPAARYEVAEPVSTAPDSIPAPAPEPAYAYHQEEEAQPTAKLDHGATIPEVVVSTGERETASAKPSLLAGLGRKIMPGRKEPAAPDAADAPSTSPEGRQVISPAPSIDPVEVLRPDDTNELLEPGSGAPDVRKILERVRASQQQAARQAATTETRDDRADYIAAARRAAQAAAMEMNRAQKTAASGDDAAASGAGEAGKTSLLGRYRRPILIAVGAVLLAAMAMPLVNTFLQPANVIAIDAPTQDAPEGAPDETSALDAPAIGAAVAGDAIAAGDAGNVAAADAETATAPFGRPVETQPEPLVASAMAGGDSAAPVEGTNMEAASSTPVTDAPSDAQAASAEIANAASAAQPVADSAISIEVPAAITPASLVEAAKRGDAVALFEIGARFTDGRGVPSDFAEAAKWYRLSADRGFALAQYRLANFLEKGTGLPADPAEAKRYYELAASAGNASAMHNLAVMHASGRDGTPDYGKAVEWFTQAAEHGVSDSQFNLAILLARGNGAGQDLAGSYKWFAIAAKGGDADAAEKRDEVGKALQPADLERAKAEVDAWKAREPDLDSNTANMPDEWAGKGLKTSSVDMKKAVTNIQAILNKNGFDAGKPDGVMGEKTVTAIKAFQASKGLAPTGQVDDKLVSALLTNNK</sequence>
<dbReference type="InterPro" id="IPR006597">
    <property type="entry name" value="Sel1-like"/>
</dbReference>
<dbReference type="InterPro" id="IPR050767">
    <property type="entry name" value="Sel1_AlgK"/>
</dbReference>
<feature type="compositionally biased region" description="Basic and acidic residues" evidence="2">
    <location>
        <begin position="25"/>
        <end position="75"/>
    </location>
</feature>
<dbReference type="Pfam" id="PF08238">
    <property type="entry name" value="Sel1"/>
    <property type="match status" value="4"/>
</dbReference>
<evidence type="ECO:0000256" key="1">
    <source>
        <dbReference type="SAM" id="Coils"/>
    </source>
</evidence>
<feature type="region of interest" description="Disordered" evidence="2">
    <location>
        <begin position="733"/>
        <end position="769"/>
    </location>
</feature>